<dbReference type="PANTHER" id="PTHR16128">
    <property type="entry name" value="FAD/NAD(P)-BINDING OXIDOREDUCTASE FAMILY PROTEIN"/>
    <property type="match status" value="1"/>
</dbReference>
<dbReference type="AlphaFoldDB" id="A0A1H6X792"/>
<dbReference type="RefSeq" id="WP_089673587.1">
    <property type="nucleotide sequence ID" value="NZ_CP024845.1"/>
</dbReference>
<dbReference type="InterPro" id="IPR036188">
    <property type="entry name" value="FAD/NAD-bd_sf"/>
</dbReference>
<organism evidence="2 3">
    <name type="scientific">Halohasta litchfieldiae</name>
    <dbReference type="NCBI Taxonomy" id="1073996"/>
    <lineage>
        <taxon>Archaea</taxon>
        <taxon>Methanobacteriati</taxon>
        <taxon>Methanobacteriota</taxon>
        <taxon>Stenosarchaea group</taxon>
        <taxon>Halobacteria</taxon>
        <taxon>Halobacteriales</taxon>
        <taxon>Haloferacaceae</taxon>
        <taxon>Halohasta</taxon>
    </lineage>
</organism>
<dbReference type="GO" id="GO:0016491">
    <property type="term" value="F:oxidoreductase activity"/>
    <property type="evidence" value="ECO:0007669"/>
    <property type="project" value="InterPro"/>
</dbReference>
<dbReference type="GeneID" id="35001300"/>
<proteinExistence type="predicted"/>
<protein>
    <recommendedName>
        <fullName evidence="1">Amine oxidase domain-containing protein</fullName>
    </recommendedName>
</protein>
<evidence type="ECO:0000259" key="1">
    <source>
        <dbReference type="Pfam" id="PF01593"/>
    </source>
</evidence>
<dbReference type="STRING" id="1073996.SAMN05444271_13411"/>
<gene>
    <name evidence="2" type="ORF">SAMN05444271_13411</name>
</gene>
<keyword evidence="3" id="KW-1185">Reference proteome</keyword>
<sequence length="352" mass="38653">MEADQPTHRLCVVGAGLAGVGVADRLRNQPIEVTILEKSRGVGGRAATRRKHGCHYDHGANYIKDPDGRTTELLHELGEEGLVDITEPVWTFDKHGEISPGDRREAHKWTWTEGITQFAKRLIARTDATVHNTTRVDSLAQTAAGWTLTDTDGDDHGPFENIVLTPPAPQTADLLASTSFADGSATDQLTEAVDAIRSVPFRTIRTVVLQYPFEIDRPYYALVNTDRAHPIGWLARESCKAGHVPDGQSLLIAQMAPDWSTNNYDVPLAKASEEVAGMVADLLDDDRLDEPEWVDDQGWRYALPNAGLDGEIVDPLREEGLFVAGDWLSGEGRAHEAYWSGVDTAEELLATR</sequence>
<dbReference type="Pfam" id="PF01593">
    <property type="entry name" value="Amino_oxidase"/>
    <property type="match status" value="1"/>
</dbReference>
<dbReference type="Gene3D" id="3.90.660.10">
    <property type="match status" value="1"/>
</dbReference>
<dbReference type="InterPro" id="IPR002937">
    <property type="entry name" value="Amino_oxidase"/>
</dbReference>
<dbReference type="Gene3D" id="3.50.50.60">
    <property type="entry name" value="FAD/NAD(P)-binding domain"/>
    <property type="match status" value="1"/>
</dbReference>
<accession>A0A1H6X792</accession>
<evidence type="ECO:0000313" key="2">
    <source>
        <dbReference type="EMBL" id="SEJ23926.1"/>
    </source>
</evidence>
<name>A0A1H6X792_9EURY</name>
<dbReference type="OrthoDB" id="203052at2157"/>
<reference evidence="2 3" key="1">
    <citation type="submission" date="2016-10" db="EMBL/GenBank/DDBJ databases">
        <authorList>
            <person name="de Groot N.N."/>
        </authorList>
    </citation>
    <scope>NUCLEOTIDE SEQUENCE [LARGE SCALE GENOMIC DNA]</scope>
    <source>
        <strain evidence="2 3">DSM 22187</strain>
    </source>
</reference>
<accession>A0A2H4PYU9</accession>
<evidence type="ECO:0000313" key="3">
    <source>
        <dbReference type="Proteomes" id="UP000198888"/>
    </source>
</evidence>
<dbReference type="Proteomes" id="UP000198888">
    <property type="component" value="Unassembled WGS sequence"/>
</dbReference>
<dbReference type="EMBL" id="FNYR01000034">
    <property type="protein sequence ID" value="SEJ23926.1"/>
    <property type="molecule type" value="Genomic_DNA"/>
</dbReference>
<dbReference type="KEGG" id="hae:halTADL_0480"/>
<feature type="domain" description="Amine oxidase" evidence="1">
    <location>
        <begin position="108"/>
        <end position="349"/>
    </location>
</feature>
<dbReference type="PANTHER" id="PTHR16128:SF5">
    <property type="entry name" value="FAD_NAD(P)-BINDING OXIDOREDUCTASE FAMILY PROTEIN"/>
    <property type="match status" value="1"/>
</dbReference>
<dbReference type="SUPFAM" id="SSF51905">
    <property type="entry name" value="FAD/NAD(P)-binding domain"/>
    <property type="match status" value="1"/>
</dbReference>
<dbReference type="Pfam" id="PF13450">
    <property type="entry name" value="NAD_binding_8"/>
    <property type="match status" value="1"/>
</dbReference>